<accession>A0A4V6IBU5</accession>
<dbReference type="RefSeq" id="WP_165448778.1">
    <property type="nucleotide sequence ID" value="NZ_LR215973.1"/>
</dbReference>
<dbReference type="EMBL" id="LR215973">
    <property type="protein sequence ID" value="VFA96303.1"/>
    <property type="molecule type" value="Genomic_DNA"/>
</dbReference>
<proteinExistence type="predicted"/>
<evidence type="ECO:0000313" key="2">
    <source>
        <dbReference type="Proteomes" id="UP000290439"/>
    </source>
</evidence>
<gene>
    <name evidence="1" type="ORF">NCTC10797_00052</name>
</gene>
<reference evidence="1 2" key="1">
    <citation type="submission" date="2019-02" db="EMBL/GenBank/DDBJ databases">
        <authorList>
            <consortium name="Pathogen Informatics"/>
        </authorList>
    </citation>
    <scope>NUCLEOTIDE SEQUENCE [LARGE SCALE GENOMIC DNA]</scope>
    <source>
        <strain evidence="1 2">3012STDY6756504</strain>
    </source>
</reference>
<dbReference type="Proteomes" id="UP000290439">
    <property type="component" value="Chromosome"/>
</dbReference>
<dbReference type="AlphaFoldDB" id="A0A4V6IBU5"/>
<name>A0A4V6IBU5_9NOCA</name>
<organism evidence="1 2">
    <name type="scientific">Nocardia cyriacigeorgica</name>
    <dbReference type="NCBI Taxonomy" id="135487"/>
    <lineage>
        <taxon>Bacteria</taxon>
        <taxon>Bacillati</taxon>
        <taxon>Actinomycetota</taxon>
        <taxon>Actinomycetes</taxon>
        <taxon>Mycobacteriales</taxon>
        <taxon>Nocardiaceae</taxon>
        <taxon>Nocardia</taxon>
    </lineage>
</organism>
<sequence length="57" mass="6464">MTLNLRMELRNFLEQLSADDVDSLRSADEHLLTVETLLRSFKERIPETPQIPGAVGP</sequence>
<evidence type="ECO:0000313" key="1">
    <source>
        <dbReference type="EMBL" id="VFA96303.1"/>
    </source>
</evidence>
<protein>
    <submittedName>
        <fullName evidence="1">Uncharacterized protein</fullName>
    </submittedName>
</protein>